<reference evidence="1 2" key="1">
    <citation type="submission" date="2023-01" db="EMBL/GenBank/DDBJ databases">
        <authorList>
            <person name="Whitehead M."/>
        </authorList>
    </citation>
    <scope>NUCLEOTIDE SEQUENCE [LARGE SCALE GENOMIC DNA]</scope>
</reference>
<sequence>MALEPENDPIIMYSGHNHRPGHDVEIGNFLDTLRSRAAAESTPPRIIYEEESRRFPNAATEMSVDVALRMMWNIRQRFNPPVPASLAAMGETIA</sequence>
<dbReference type="Proteomes" id="UP001160148">
    <property type="component" value="Unassembled WGS sequence"/>
</dbReference>
<evidence type="ECO:0000313" key="1">
    <source>
        <dbReference type="EMBL" id="CAI6359249.1"/>
    </source>
</evidence>
<name>A0AAV0WTB1_9HEMI</name>
<accession>A0AAV0WTB1</accession>
<evidence type="ECO:0000313" key="2">
    <source>
        <dbReference type="Proteomes" id="UP001160148"/>
    </source>
</evidence>
<protein>
    <submittedName>
        <fullName evidence="1">Uncharacterized protein</fullName>
    </submittedName>
</protein>
<comment type="caution">
    <text evidence="1">The sequence shown here is derived from an EMBL/GenBank/DDBJ whole genome shotgun (WGS) entry which is preliminary data.</text>
</comment>
<gene>
    <name evidence="1" type="ORF">MEUPH1_LOCUS14679</name>
</gene>
<proteinExistence type="predicted"/>
<organism evidence="1 2">
    <name type="scientific">Macrosiphum euphorbiae</name>
    <name type="common">potato aphid</name>
    <dbReference type="NCBI Taxonomy" id="13131"/>
    <lineage>
        <taxon>Eukaryota</taxon>
        <taxon>Metazoa</taxon>
        <taxon>Ecdysozoa</taxon>
        <taxon>Arthropoda</taxon>
        <taxon>Hexapoda</taxon>
        <taxon>Insecta</taxon>
        <taxon>Pterygota</taxon>
        <taxon>Neoptera</taxon>
        <taxon>Paraneoptera</taxon>
        <taxon>Hemiptera</taxon>
        <taxon>Sternorrhyncha</taxon>
        <taxon>Aphidomorpha</taxon>
        <taxon>Aphidoidea</taxon>
        <taxon>Aphididae</taxon>
        <taxon>Macrosiphini</taxon>
        <taxon>Macrosiphum</taxon>
    </lineage>
</organism>
<dbReference type="EMBL" id="CARXXK010000002">
    <property type="protein sequence ID" value="CAI6359249.1"/>
    <property type="molecule type" value="Genomic_DNA"/>
</dbReference>
<dbReference type="AlphaFoldDB" id="A0AAV0WTB1"/>
<keyword evidence="2" id="KW-1185">Reference proteome</keyword>